<protein>
    <submittedName>
        <fullName evidence="2">Type 1 glutamine amidotransferase</fullName>
        <ecNumber evidence="2">3.4.-.-</ecNumber>
    </submittedName>
</protein>
<keyword evidence="2" id="KW-0378">Hydrolase</keyword>
<gene>
    <name evidence="2" type="ORF">ABEG18_19340</name>
</gene>
<dbReference type="PROSITE" id="PS51273">
    <property type="entry name" value="GATASE_TYPE_1"/>
    <property type="match status" value="1"/>
</dbReference>
<dbReference type="InterPro" id="IPR029062">
    <property type="entry name" value="Class_I_gatase-like"/>
</dbReference>
<accession>A0AAU7JCD3</accession>
<dbReference type="AlphaFoldDB" id="A0AAU7JCD3"/>
<keyword evidence="2" id="KW-0315">Glutamine amidotransferase</keyword>
<dbReference type="CDD" id="cd01741">
    <property type="entry name" value="GATase1_1"/>
    <property type="match status" value="1"/>
</dbReference>
<proteinExistence type="predicted"/>
<dbReference type="EMBL" id="CP157484">
    <property type="protein sequence ID" value="XBO37855.1"/>
    <property type="molecule type" value="Genomic_DNA"/>
</dbReference>
<dbReference type="InterPro" id="IPR017926">
    <property type="entry name" value="GATASE"/>
</dbReference>
<dbReference type="GO" id="GO:0016787">
    <property type="term" value="F:hydrolase activity"/>
    <property type="evidence" value="ECO:0007669"/>
    <property type="project" value="UniProtKB-KW"/>
</dbReference>
<dbReference type="EC" id="3.4.-.-" evidence="2"/>
<dbReference type="Pfam" id="PF00117">
    <property type="entry name" value="GATase"/>
    <property type="match status" value="1"/>
</dbReference>
<dbReference type="SUPFAM" id="SSF52317">
    <property type="entry name" value="Class I glutamine amidotransferase-like"/>
    <property type="match status" value="1"/>
</dbReference>
<sequence length="285" mass="31139">MRFLVVEGNTREARQRHRDEYGMTPSESYGDVLQALEPGAVYDIAFPADEGANLPDGSGLESYDAIVLTGSALNAYNVQPAVTRQVELARAAYASGTPMFGSCWGIQMGALAAGGDVRRNPAGSEIGFARRIVSTDAGRAHPLLAGRPLAWDAPAVHLDAVTTPPGDIAVLAFNALTPMQAAEIRHEGGVFWGVQYHPEFSLRELAVILRRHGRHLVAEGFCQGEDDHARYVDELLALHDDASRFDLAWRHGLDAEILDPARRLTEIRNFIEHRAKPVRSQRGRA</sequence>
<feature type="domain" description="Glutamine amidotransferase" evidence="1">
    <location>
        <begin position="60"/>
        <end position="205"/>
    </location>
</feature>
<evidence type="ECO:0000313" key="2">
    <source>
        <dbReference type="EMBL" id="XBO37855.1"/>
    </source>
</evidence>
<dbReference type="InterPro" id="IPR044992">
    <property type="entry name" value="ChyE-like"/>
</dbReference>
<dbReference type="PANTHER" id="PTHR42695:SF5">
    <property type="entry name" value="GLUTAMINE AMIDOTRANSFERASE YLR126C-RELATED"/>
    <property type="match status" value="1"/>
</dbReference>
<evidence type="ECO:0000259" key="1">
    <source>
        <dbReference type="Pfam" id="PF00117"/>
    </source>
</evidence>
<dbReference type="RefSeq" id="WP_406854682.1">
    <property type="nucleotide sequence ID" value="NZ_CP157484.1"/>
</dbReference>
<dbReference type="GO" id="GO:0005829">
    <property type="term" value="C:cytosol"/>
    <property type="evidence" value="ECO:0007669"/>
    <property type="project" value="TreeGrafter"/>
</dbReference>
<dbReference type="Gene3D" id="3.40.50.880">
    <property type="match status" value="1"/>
</dbReference>
<organism evidence="2">
    <name type="scientific">Alsobacter sp. KACC 23698</name>
    <dbReference type="NCBI Taxonomy" id="3149229"/>
    <lineage>
        <taxon>Bacteria</taxon>
        <taxon>Pseudomonadati</taxon>
        <taxon>Pseudomonadota</taxon>
        <taxon>Alphaproteobacteria</taxon>
        <taxon>Hyphomicrobiales</taxon>
        <taxon>Alsobacteraceae</taxon>
        <taxon>Alsobacter</taxon>
    </lineage>
</organism>
<reference evidence="2" key="1">
    <citation type="submission" date="2024-05" db="EMBL/GenBank/DDBJ databases">
        <authorList>
            <person name="Kim S."/>
            <person name="Heo J."/>
            <person name="Choi H."/>
            <person name="Choi Y."/>
            <person name="Kwon S.-W."/>
            <person name="Kim Y."/>
        </authorList>
    </citation>
    <scope>NUCLEOTIDE SEQUENCE</scope>
    <source>
        <strain evidence="2">KACC 23698</strain>
    </source>
</reference>
<name>A0AAU7JCD3_9HYPH</name>
<dbReference type="PANTHER" id="PTHR42695">
    <property type="entry name" value="GLUTAMINE AMIDOTRANSFERASE YLR126C-RELATED"/>
    <property type="match status" value="1"/>
</dbReference>